<dbReference type="InterPro" id="IPR003018">
    <property type="entry name" value="GAF"/>
</dbReference>
<dbReference type="InterPro" id="IPR029016">
    <property type="entry name" value="GAF-like_dom_sf"/>
</dbReference>
<dbReference type="InterPro" id="IPR003594">
    <property type="entry name" value="HATPase_dom"/>
</dbReference>
<evidence type="ECO:0000259" key="1">
    <source>
        <dbReference type="PROSITE" id="PS50011"/>
    </source>
</evidence>
<dbReference type="SUPFAM" id="SSF55874">
    <property type="entry name" value="ATPase domain of HSP90 chaperone/DNA topoisomerase II/histidine kinase"/>
    <property type="match status" value="1"/>
</dbReference>
<protein>
    <submittedName>
        <fullName evidence="2">Predicted ATPase</fullName>
    </submittedName>
</protein>
<gene>
    <name evidence="2" type="ORF">SAMN06265784_11681</name>
</gene>
<name>A0A1X7M383_9BURK</name>
<dbReference type="Pfam" id="PF00069">
    <property type="entry name" value="Pkinase"/>
    <property type="match status" value="1"/>
</dbReference>
<evidence type="ECO:0000313" key="2">
    <source>
        <dbReference type="EMBL" id="SMG60430.1"/>
    </source>
</evidence>
<dbReference type="Gene3D" id="3.30.565.10">
    <property type="entry name" value="Histidine kinase-like ATPase, C-terminal domain"/>
    <property type="match status" value="1"/>
</dbReference>
<evidence type="ECO:0000313" key="3">
    <source>
        <dbReference type="Proteomes" id="UP000193228"/>
    </source>
</evidence>
<organism evidence="2 3">
    <name type="scientific">Paraburkholderia susongensis</name>
    <dbReference type="NCBI Taxonomy" id="1515439"/>
    <lineage>
        <taxon>Bacteria</taxon>
        <taxon>Pseudomonadati</taxon>
        <taxon>Pseudomonadota</taxon>
        <taxon>Betaproteobacteria</taxon>
        <taxon>Burkholderiales</taxon>
        <taxon>Burkholderiaceae</taxon>
        <taxon>Paraburkholderia</taxon>
    </lineage>
</organism>
<sequence length="1679" mass="183931">MNSIPPPKPPTDVPAVMNLEDSNVQTLWDDGVLVLSRVKTRGAAKTQLAARPSASRPSAEALSLLENAYRLRARLDSPRFTQPDALLRESRGLTLVLDDPGGSVLSTMQTHLLPLSQVLSIAANVAAALDALHRRGLIHNDIRPAHLLVNAKTGGAALTGFGLTSTAAAEDKETGQPVLFTDALPYIAPERTGLVNRRSDARSDLYSLGVVIYWMLTGRFPYLASSAAEWLHSHTAKKLISLKEYAPEVPDSLAAIVERLLAKAAEDRYQTARGVEHDLRLCAVQYRRGARIEPFVLGSADSDDRLLIPDRLYGREEEVRALSNVFDRVAYDGSPEFVLVSGYSGVGKSSLVEEFHQSMSCSGSLFASGKFDQYKRDIPYATIAQSMEMLVQQILDKDASEIGAWRERIQEALGSQGQLIVNLIPELERLVGPQPAVAELPPHDAQTRFVAVLTRFIGAFASPGQPLVLFLDDLQWLDSGTIPVLESLGKSQDIRHLMLIGAFRDNEVGTTHPLTRVIAAIRAGRVRVHDLLLAPLGVDDVAHLVRDATHGDMRHTAQLAQVMFDKTGGNPFFVVQFLQILAEEGFLTFDEARHEWASNADQIAGRGFPDSIVDLMVDKLGRLSDSTRHALVNFACLGARVSTAVLARVSGQSSEAIDAELAEAAAQGIVYRQADGYAFVHDRIHEAAYALLAEADRAPAHLRIGTMLDDGDDNPEVERNIFEIVNQYDRAIHVIDDIRVRMRVASLNLRAGRRARASAAYGSALAYLTVGSDILGSGAWQTHYDEKFSLELLRAECEFLTGSTTLADERLRGLAARAENVPHKAAVAFLRVTLHTALDQMQAAVEICLDYLRQVGIDWAPHPARAAAQAEYATLLAQIGQRPVASLIDLPLLENETLEATLNVLTAVLPPAFFTDENLVCLVLSRMANLSIRHGNADASSLGFAYLGMVAGPLFGDYRAGFEFGRLGLALVDEKGLGRFRARVYMCFAYHVMPWTQPMRAGLPLLRRAFEAATQSGDLTYIGFSSCCLVTSLLAAGHPLAEVEDEAVERLRIVRAAGFGLIVDIMTAQLSLIRGLRGLAPWLGSAHADYADEAALERHLEGNPALAIAACWYWIRQLQARYLAGDIEGALEARKRAAPLLWTTSGHFELAEYHFFSALTRLKWHDALAPDEQAANQAALAEHVEKLCDWARHCPANFASRAALVEAEIARIEKREFEAMRHYERAIADAHEQRLPHVEGLANEIAGQFYKDRGFAAIGVVYLRNARLAYLNWGATAKVRALDARHPGLMAEDAAGPSSEPVANQLDVETVVKASQAISSERVLERLMHTLMTIVLEHAGARRALLILPHAEHLWIEAEANSIREGSMVSVGRRAASSETVPLALLHHSLRTHEPVLVDDASMENPFATDEYFGGTCARSVLSLPLVKQARVIGALYLENELAPGVFTPSRMAVLRLLASQAAISIENATLEEIEALLEEKDALLHEVHHRVKNNLQLISSLLNLQAARVEDRSTAELFLDSRNRVRSMAMVHENLYRAGNFARIDMASHIRNLCAHLSRVYELSQLNVSLDVLVDDVQLDMNRAVACGMIVNELVSNALKHAFPEGRRGCLRVGLVSDDERRCRLSVSDDGIGLPPDFSVEEAESLGLQLVSDLARQLHASVQRGGDAGTSFVIHFKL</sequence>
<dbReference type="GO" id="GO:0004672">
    <property type="term" value="F:protein kinase activity"/>
    <property type="evidence" value="ECO:0007669"/>
    <property type="project" value="InterPro"/>
</dbReference>
<dbReference type="Proteomes" id="UP000193228">
    <property type="component" value="Unassembled WGS sequence"/>
</dbReference>
<keyword evidence="3" id="KW-1185">Reference proteome</keyword>
<dbReference type="PANTHER" id="PTHR43642:SF1">
    <property type="entry name" value="HYBRID SIGNAL TRANSDUCTION HISTIDINE KINASE G"/>
    <property type="match status" value="1"/>
</dbReference>
<dbReference type="InterPro" id="IPR053159">
    <property type="entry name" value="Hybrid_Histidine_Kinase"/>
</dbReference>
<dbReference type="PROSITE" id="PS50011">
    <property type="entry name" value="PROTEIN_KINASE_DOM"/>
    <property type="match status" value="1"/>
</dbReference>
<dbReference type="InterPro" id="IPR041664">
    <property type="entry name" value="AAA_16"/>
</dbReference>
<dbReference type="SUPFAM" id="SSF55781">
    <property type="entry name" value="GAF domain-like"/>
    <property type="match status" value="1"/>
</dbReference>
<proteinExistence type="predicted"/>
<dbReference type="Gene3D" id="3.40.50.300">
    <property type="entry name" value="P-loop containing nucleotide triphosphate hydrolases"/>
    <property type="match status" value="1"/>
</dbReference>
<dbReference type="Pfam" id="PF02518">
    <property type="entry name" value="HATPase_c"/>
    <property type="match status" value="1"/>
</dbReference>
<dbReference type="InterPro" id="IPR027417">
    <property type="entry name" value="P-loop_NTPase"/>
</dbReference>
<dbReference type="PANTHER" id="PTHR43642">
    <property type="entry name" value="HYBRID SIGNAL TRANSDUCTION HISTIDINE KINASE G"/>
    <property type="match status" value="1"/>
</dbReference>
<feature type="domain" description="Protein kinase" evidence="1">
    <location>
        <begin position="1"/>
        <end position="280"/>
    </location>
</feature>
<dbReference type="Gene3D" id="3.30.450.40">
    <property type="match status" value="1"/>
</dbReference>
<dbReference type="SUPFAM" id="SSF52540">
    <property type="entry name" value="P-loop containing nucleoside triphosphate hydrolases"/>
    <property type="match status" value="1"/>
</dbReference>
<dbReference type="SMART" id="SM00387">
    <property type="entry name" value="HATPase_c"/>
    <property type="match status" value="1"/>
</dbReference>
<dbReference type="Gene3D" id="1.10.510.10">
    <property type="entry name" value="Transferase(Phosphotransferase) domain 1"/>
    <property type="match status" value="1"/>
</dbReference>
<dbReference type="STRING" id="1515439.SAMN06265784_11681"/>
<dbReference type="EMBL" id="FXAT01000016">
    <property type="protein sequence ID" value="SMG60430.1"/>
    <property type="molecule type" value="Genomic_DNA"/>
</dbReference>
<dbReference type="GO" id="GO:0005524">
    <property type="term" value="F:ATP binding"/>
    <property type="evidence" value="ECO:0007669"/>
    <property type="project" value="InterPro"/>
</dbReference>
<dbReference type="Pfam" id="PF13191">
    <property type="entry name" value="AAA_16"/>
    <property type="match status" value="1"/>
</dbReference>
<dbReference type="Pfam" id="PF01590">
    <property type="entry name" value="GAF"/>
    <property type="match status" value="1"/>
</dbReference>
<dbReference type="InterPro" id="IPR000719">
    <property type="entry name" value="Prot_kinase_dom"/>
</dbReference>
<dbReference type="SMART" id="SM00220">
    <property type="entry name" value="S_TKc"/>
    <property type="match status" value="1"/>
</dbReference>
<accession>A0A1X7M383</accession>
<reference evidence="3" key="1">
    <citation type="submission" date="2017-04" db="EMBL/GenBank/DDBJ databases">
        <authorList>
            <person name="Varghese N."/>
            <person name="Submissions S."/>
        </authorList>
    </citation>
    <scope>NUCLEOTIDE SEQUENCE [LARGE SCALE GENOMIC DNA]</scope>
    <source>
        <strain evidence="3">LMG 29540</strain>
    </source>
</reference>
<dbReference type="SUPFAM" id="SSF56112">
    <property type="entry name" value="Protein kinase-like (PK-like)"/>
    <property type="match status" value="1"/>
</dbReference>
<dbReference type="InterPro" id="IPR011495">
    <property type="entry name" value="Sig_transdc_His_kin_sub2_dim/P"/>
</dbReference>
<dbReference type="InterPro" id="IPR011009">
    <property type="entry name" value="Kinase-like_dom_sf"/>
</dbReference>
<dbReference type="Pfam" id="PF07568">
    <property type="entry name" value="HisKA_2"/>
    <property type="match status" value="1"/>
</dbReference>
<dbReference type="SMART" id="SM00065">
    <property type="entry name" value="GAF"/>
    <property type="match status" value="1"/>
</dbReference>
<dbReference type="InterPro" id="IPR036890">
    <property type="entry name" value="HATPase_C_sf"/>
</dbReference>